<dbReference type="NCBIfam" id="TIGR01065">
    <property type="entry name" value="hlyIII"/>
    <property type="match status" value="1"/>
</dbReference>
<dbReference type="OrthoDB" id="9813689at2"/>
<feature type="transmembrane region" description="Helical" evidence="8">
    <location>
        <begin position="98"/>
        <end position="115"/>
    </location>
</feature>
<keyword evidence="7" id="KW-0479">Metal-binding</keyword>
<dbReference type="EMBL" id="AWEZ01000008">
    <property type="protein sequence ID" value="ERL10479.1"/>
    <property type="molecule type" value="Genomic_DNA"/>
</dbReference>
<feature type="transmembrane region" description="Helical" evidence="8">
    <location>
        <begin position="58"/>
        <end position="78"/>
    </location>
</feature>
<evidence type="ECO:0000313" key="9">
    <source>
        <dbReference type="EMBL" id="ERL10479.1"/>
    </source>
</evidence>
<reference evidence="9 10" key="1">
    <citation type="submission" date="2013-08" db="EMBL/GenBank/DDBJ databases">
        <authorList>
            <person name="Durkin A.S."/>
            <person name="Haft D.R."/>
            <person name="McCorrison J."/>
            <person name="Torralba M."/>
            <person name="Gillis M."/>
            <person name="Haft D.H."/>
            <person name="Methe B."/>
            <person name="Sutton G."/>
            <person name="Nelson K.E."/>
        </authorList>
    </citation>
    <scope>NUCLEOTIDE SEQUENCE [LARGE SCALE GENOMIC DNA]</scope>
    <source>
        <strain evidence="9 10">F0195</strain>
    </source>
</reference>
<feature type="transmembrane region" description="Helical" evidence="8">
    <location>
        <begin position="176"/>
        <end position="195"/>
    </location>
</feature>
<dbReference type="AlphaFoldDB" id="U2TBR2"/>
<comment type="subcellular location">
    <subcellularLocation>
        <location evidence="1">Cell membrane</location>
        <topology evidence="1">Multi-pass membrane protein</topology>
    </subcellularLocation>
</comment>
<keyword evidence="7" id="KW-0862">Zinc</keyword>
<evidence type="ECO:0000256" key="2">
    <source>
        <dbReference type="ARBA" id="ARBA00008488"/>
    </source>
</evidence>
<evidence type="ECO:0000256" key="5">
    <source>
        <dbReference type="ARBA" id="ARBA00022989"/>
    </source>
</evidence>
<feature type="transmembrane region" description="Helical" evidence="8">
    <location>
        <begin position="146"/>
        <end position="164"/>
    </location>
</feature>
<dbReference type="RefSeq" id="WP_021725064.1">
    <property type="nucleotide sequence ID" value="NZ_AWEZ01000008.1"/>
</dbReference>
<feature type="transmembrane region" description="Helical" evidence="8">
    <location>
        <begin position="29"/>
        <end position="51"/>
    </location>
</feature>
<evidence type="ECO:0000256" key="3">
    <source>
        <dbReference type="ARBA" id="ARBA00022475"/>
    </source>
</evidence>
<keyword evidence="6 8" id="KW-0472">Membrane</keyword>
<dbReference type="Pfam" id="PF03006">
    <property type="entry name" value="HlyIII"/>
    <property type="match status" value="1"/>
</dbReference>
<organism evidence="9 10">
    <name type="scientific">Olsenella profusa F0195</name>
    <dbReference type="NCBI Taxonomy" id="1125712"/>
    <lineage>
        <taxon>Bacteria</taxon>
        <taxon>Bacillati</taxon>
        <taxon>Actinomycetota</taxon>
        <taxon>Coriobacteriia</taxon>
        <taxon>Coriobacteriales</taxon>
        <taxon>Atopobiaceae</taxon>
        <taxon>Olsenella</taxon>
    </lineage>
</organism>
<keyword evidence="10" id="KW-1185">Reference proteome</keyword>
<dbReference type="GO" id="GO:0140911">
    <property type="term" value="F:pore-forming activity"/>
    <property type="evidence" value="ECO:0007669"/>
    <property type="project" value="InterPro"/>
</dbReference>
<dbReference type="PANTHER" id="PTHR20855">
    <property type="entry name" value="ADIPOR/PROGESTIN RECEPTOR-RELATED"/>
    <property type="match status" value="1"/>
</dbReference>
<feature type="binding site" evidence="7">
    <location>
        <position position="202"/>
    </location>
    <ligand>
        <name>Zn(2+)</name>
        <dbReference type="ChEBI" id="CHEBI:29105"/>
    </ligand>
</feature>
<evidence type="ECO:0000256" key="6">
    <source>
        <dbReference type="ARBA" id="ARBA00023136"/>
    </source>
</evidence>
<accession>U2TBR2</accession>
<dbReference type="PANTHER" id="PTHR20855:SF3">
    <property type="entry name" value="LD03007P"/>
    <property type="match status" value="1"/>
</dbReference>
<protein>
    <submittedName>
        <fullName evidence="9">Channel protein, hemolysin III family</fullName>
    </submittedName>
</protein>
<comment type="similarity">
    <text evidence="2">Belongs to the UPF0073 (Hly-III) family.</text>
</comment>
<evidence type="ECO:0000256" key="4">
    <source>
        <dbReference type="ARBA" id="ARBA00022692"/>
    </source>
</evidence>
<evidence type="ECO:0000256" key="1">
    <source>
        <dbReference type="ARBA" id="ARBA00004651"/>
    </source>
</evidence>
<gene>
    <name evidence="9" type="ORF">HMPREF1316_2059</name>
</gene>
<proteinExistence type="inferred from homology"/>
<dbReference type="GO" id="GO:0005886">
    <property type="term" value="C:plasma membrane"/>
    <property type="evidence" value="ECO:0007669"/>
    <property type="project" value="UniProtKB-SubCell"/>
</dbReference>
<keyword evidence="4 8" id="KW-0812">Transmembrane</keyword>
<keyword evidence="5 8" id="KW-1133">Transmembrane helix</keyword>
<evidence type="ECO:0000256" key="7">
    <source>
        <dbReference type="PIRSR" id="PIRSR604254-1"/>
    </source>
</evidence>
<keyword evidence="3" id="KW-1003">Cell membrane</keyword>
<feature type="binding site" evidence="7">
    <location>
        <position position="206"/>
    </location>
    <ligand>
        <name>Zn(2+)</name>
        <dbReference type="ChEBI" id="CHEBI:29105"/>
    </ligand>
</feature>
<comment type="caution">
    <text evidence="9">The sequence shown here is derived from an EMBL/GenBank/DDBJ whole genome shotgun (WGS) entry which is preliminary data.</text>
</comment>
<dbReference type="Proteomes" id="UP000016638">
    <property type="component" value="Unassembled WGS sequence"/>
</dbReference>
<feature type="transmembrane region" description="Helical" evidence="8">
    <location>
        <begin position="122"/>
        <end position="140"/>
    </location>
</feature>
<dbReference type="PATRIC" id="fig|1125712.3.peg.263"/>
<dbReference type="InterPro" id="IPR004254">
    <property type="entry name" value="AdipoR/HlyIII-related"/>
</dbReference>
<feature type="binding site" evidence="7">
    <location>
        <position position="79"/>
    </location>
    <ligand>
        <name>Zn(2+)</name>
        <dbReference type="ChEBI" id="CHEBI:29105"/>
    </ligand>
</feature>
<dbReference type="eggNOG" id="COG1272">
    <property type="taxonomic scope" value="Bacteria"/>
</dbReference>
<evidence type="ECO:0000256" key="8">
    <source>
        <dbReference type="SAM" id="Phobius"/>
    </source>
</evidence>
<name>U2TBR2_9ACTN</name>
<evidence type="ECO:0000313" key="10">
    <source>
        <dbReference type="Proteomes" id="UP000016638"/>
    </source>
</evidence>
<dbReference type="STRING" id="1125712.HMPREF1316_2059"/>
<dbReference type="InterPro" id="IPR005744">
    <property type="entry name" value="Hy-lIII"/>
</dbReference>
<sequence>MADKAQIPADAGKQQARQYSTGEEIANSVSHGVGVLLSIAGLVLLVVRAVADGGGSRLAAALLMGITLIIEFLCSTLYHALVPRRAKSVFRVLDHSSIYLLIAGSYMPFALVTLSDRGGTTLAIVVLVIAVVGVLAETLLRERQPHWLSALIYLVMGWLVIFKIRDIWELMAPAGFWLLLAGGICYTVGVCFYVAKKVPYLHFVWHLFVVAGATCITLSALLYVV</sequence>
<dbReference type="GO" id="GO:0046872">
    <property type="term" value="F:metal ion binding"/>
    <property type="evidence" value="ECO:0007669"/>
    <property type="project" value="UniProtKB-KW"/>
</dbReference>
<feature type="transmembrane region" description="Helical" evidence="8">
    <location>
        <begin position="201"/>
        <end position="224"/>
    </location>
</feature>